<gene>
    <name evidence="4" type="ORF">ILEXP_LOCUS41201</name>
</gene>
<evidence type="ECO:0000256" key="1">
    <source>
        <dbReference type="ARBA" id="ARBA00022723"/>
    </source>
</evidence>
<name>A0ABC8TQ85_9AQUA</name>
<keyword evidence="5" id="KW-1185">Reference proteome</keyword>
<dbReference type="InterPro" id="IPR026992">
    <property type="entry name" value="DIOX_N"/>
</dbReference>
<proteinExistence type="predicted"/>
<feature type="domain" description="Non-haem dioxygenase N-terminal" evidence="3">
    <location>
        <begin position="17"/>
        <end position="92"/>
    </location>
</feature>
<organism evidence="4 5">
    <name type="scientific">Ilex paraguariensis</name>
    <name type="common">yerba mate</name>
    <dbReference type="NCBI Taxonomy" id="185542"/>
    <lineage>
        <taxon>Eukaryota</taxon>
        <taxon>Viridiplantae</taxon>
        <taxon>Streptophyta</taxon>
        <taxon>Embryophyta</taxon>
        <taxon>Tracheophyta</taxon>
        <taxon>Spermatophyta</taxon>
        <taxon>Magnoliopsida</taxon>
        <taxon>eudicotyledons</taxon>
        <taxon>Gunneridae</taxon>
        <taxon>Pentapetalae</taxon>
        <taxon>asterids</taxon>
        <taxon>campanulids</taxon>
        <taxon>Aquifoliales</taxon>
        <taxon>Aquifoliaceae</taxon>
        <taxon>Ilex</taxon>
    </lineage>
</organism>
<dbReference type="InterPro" id="IPR027443">
    <property type="entry name" value="IPNS-like_sf"/>
</dbReference>
<accession>A0ABC8TQ85</accession>
<keyword evidence="2" id="KW-0408">Iron</keyword>
<evidence type="ECO:0000313" key="4">
    <source>
        <dbReference type="EMBL" id="CAK9171621.1"/>
    </source>
</evidence>
<dbReference type="SUPFAM" id="SSF51197">
    <property type="entry name" value="Clavaminate synthase-like"/>
    <property type="match status" value="1"/>
</dbReference>
<evidence type="ECO:0000256" key="2">
    <source>
        <dbReference type="ARBA" id="ARBA00023004"/>
    </source>
</evidence>
<evidence type="ECO:0000259" key="3">
    <source>
        <dbReference type="Pfam" id="PF14226"/>
    </source>
</evidence>
<dbReference type="InterPro" id="IPR050295">
    <property type="entry name" value="Plant_2OG-oxidoreductases"/>
</dbReference>
<dbReference type="Gene3D" id="2.60.120.330">
    <property type="entry name" value="B-lactam Antibiotic, Isopenicillin N Synthase, Chain"/>
    <property type="match status" value="1"/>
</dbReference>
<dbReference type="AlphaFoldDB" id="A0ABC8TQ85"/>
<evidence type="ECO:0000313" key="5">
    <source>
        <dbReference type="Proteomes" id="UP001642360"/>
    </source>
</evidence>
<reference evidence="4 5" key="1">
    <citation type="submission" date="2024-02" db="EMBL/GenBank/DDBJ databases">
        <authorList>
            <person name="Vignale AGUSTIN F."/>
            <person name="Sosa J E."/>
            <person name="Modenutti C."/>
        </authorList>
    </citation>
    <scope>NUCLEOTIDE SEQUENCE [LARGE SCALE GENOMIC DNA]</scope>
</reference>
<dbReference type="EMBL" id="CAUOFW020005805">
    <property type="protein sequence ID" value="CAK9171621.1"/>
    <property type="molecule type" value="Genomic_DNA"/>
</dbReference>
<dbReference type="Proteomes" id="UP001642360">
    <property type="component" value="Unassembled WGS sequence"/>
</dbReference>
<dbReference type="GO" id="GO:0046872">
    <property type="term" value="F:metal ion binding"/>
    <property type="evidence" value="ECO:0007669"/>
    <property type="project" value="UniProtKB-KW"/>
</dbReference>
<keyword evidence="1" id="KW-0479">Metal-binding</keyword>
<protein>
    <recommendedName>
        <fullName evidence="3">Non-haem dioxygenase N-terminal domain-containing protein</fullName>
    </recommendedName>
</protein>
<sequence length="174" mass="19832">MDREGHLPPKPCPPNLILINHGVSSSLVDKVKSETQEFFKLPLEEKKKFGQEQETQGFGQDFVVSEEQKLDWADRFYMITLPTSFRKPHLFPKLPLPFRDSIEAYSTELQNLAMKVLNLMVKALEVEADDMRVLFEGGQTMRMNYYPPCPQPEQVIGLTPYSDGAGPHHPPSSQ</sequence>
<comment type="caution">
    <text evidence="4">The sequence shown here is derived from an EMBL/GenBank/DDBJ whole genome shotgun (WGS) entry which is preliminary data.</text>
</comment>
<dbReference type="PANTHER" id="PTHR47991">
    <property type="entry name" value="OXOGLUTARATE/IRON-DEPENDENT DIOXYGENASE"/>
    <property type="match status" value="1"/>
</dbReference>
<dbReference type="Pfam" id="PF14226">
    <property type="entry name" value="DIOX_N"/>
    <property type="match status" value="1"/>
</dbReference>